<dbReference type="InterPro" id="IPR004358">
    <property type="entry name" value="Sig_transdc_His_kin-like_C"/>
</dbReference>
<reference evidence="9 10" key="1">
    <citation type="submission" date="2012-05" db="EMBL/GenBank/DDBJ databases">
        <authorList>
            <person name="Weinstock G."/>
            <person name="Sodergren E."/>
            <person name="Lobos E.A."/>
            <person name="Fulton L."/>
            <person name="Fulton R."/>
            <person name="Courtney L."/>
            <person name="Fronick C."/>
            <person name="O'Laughlin M."/>
            <person name="Godfrey J."/>
            <person name="Wilson R.M."/>
            <person name="Miner T."/>
            <person name="Farmer C."/>
            <person name="Delehaunty K."/>
            <person name="Cordes M."/>
            <person name="Minx P."/>
            <person name="Tomlinson C."/>
            <person name="Chen J."/>
            <person name="Wollam A."/>
            <person name="Pepin K.H."/>
            <person name="Bhonagiri V."/>
            <person name="Zhang X."/>
            <person name="Suruliraj S."/>
            <person name="Warren W."/>
            <person name="Mitreva M."/>
            <person name="Mardis E.R."/>
            <person name="Wilson R.K."/>
        </authorList>
    </citation>
    <scope>NUCLEOTIDE SEQUENCE [LARGE SCALE GENOMIC DNA]</scope>
    <source>
        <strain evidence="9 10">F0055</strain>
    </source>
</reference>
<dbReference type="InterPro" id="IPR033406">
    <property type="entry name" value="DUF5113"/>
</dbReference>
<dbReference type="Pfam" id="PF17139">
    <property type="entry name" value="DUF5112"/>
    <property type="match status" value="1"/>
</dbReference>
<proteinExistence type="predicted"/>
<dbReference type="InterPro" id="IPR005467">
    <property type="entry name" value="His_kinase_dom"/>
</dbReference>
<name>L1N8R4_9BACT</name>
<comment type="caution">
    <text evidence="9">The sequence shown here is derived from an EMBL/GenBank/DDBJ whole genome shotgun (WGS) entry which is preliminary data.</text>
</comment>
<evidence type="ECO:0000256" key="7">
    <source>
        <dbReference type="SAM" id="Phobius"/>
    </source>
</evidence>
<keyword evidence="4 9" id="KW-0418">Kinase</keyword>
<feature type="transmembrane region" description="Helical" evidence="7">
    <location>
        <begin position="903"/>
        <end position="923"/>
    </location>
</feature>
<dbReference type="GO" id="GO:0000160">
    <property type="term" value="P:phosphorelay signal transduction system"/>
    <property type="evidence" value="ECO:0007669"/>
    <property type="project" value="UniProtKB-KW"/>
</dbReference>
<dbReference type="InterPro" id="IPR011990">
    <property type="entry name" value="TPR-like_helical_dom_sf"/>
</dbReference>
<dbReference type="InterPro" id="IPR003594">
    <property type="entry name" value="HATPase_dom"/>
</dbReference>
<keyword evidence="7" id="KW-0812">Transmembrane</keyword>
<evidence type="ECO:0000259" key="8">
    <source>
        <dbReference type="PROSITE" id="PS50109"/>
    </source>
</evidence>
<accession>L1N8R4</accession>
<dbReference type="RefSeq" id="WP_009162867.1">
    <property type="nucleotide sequence ID" value="NZ_KB291003.1"/>
</dbReference>
<evidence type="ECO:0000313" key="9">
    <source>
        <dbReference type="EMBL" id="EKX99725.1"/>
    </source>
</evidence>
<keyword evidence="7" id="KW-0472">Membrane</keyword>
<dbReference type="GO" id="GO:0004673">
    <property type="term" value="F:protein histidine kinase activity"/>
    <property type="evidence" value="ECO:0007669"/>
    <property type="project" value="UniProtKB-EC"/>
</dbReference>
<evidence type="ECO:0000256" key="3">
    <source>
        <dbReference type="ARBA" id="ARBA00022679"/>
    </source>
</evidence>
<evidence type="ECO:0000256" key="2">
    <source>
        <dbReference type="ARBA" id="ARBA00012438"/>
    </source>
</evidence>
<dbReference type="AlphaFoldDB" id="L1N8R4"/>
<dbReference type="STRING" id="1127699.HMPREF9151_01560"/>
<dbReference type="SUPFAM" id="SSF48452">
    <property type="entry name" value="TPR-like"/>
    <property type="match status" value="1"/>
</dbReference>
<keyword evidence="3" id="KW-0808">Transferase</keyword>
<evidence type="ECO:0000256" key="5">
    <source>
        <dbReference type="ARBA" id="ARBA00023012"/>
    </source>
</evidence>
<gene>
    <name evidence="9" type="ORF">HMPREF9151_01560</name>
</gene>
<dbReference type="PRINTS" id="PR00344">
    <property type="entry name" value="BCTRLSENSOR"/>
</dbReference>
<comment type="catalytic activity">
    <reaction evidence="1">
        <text>ATP + protein L-histidine = ADP + protein N-phospho-L-histidine.</text>
        <dbReference type="EC" id="2.7.13.3"/>
    </reaction>
</comment>
<dbReference type="PANTHER" id="PTHR43711:SF31">
    <property type="entry name" value="HISTIDINE KINASE"/>
    <property type="match status" value="1"/>
</dbReference>
<keyword evidence="10" id="KW-1185">Reference proteome</keyword>
<protein>
    <recommendedName>
        <fullName evidence="2">histidine kinase</fullName>
        <ecNumber evidence="2">2.7.13.3</ecNumber>
    </recommendedName>
</protein>
<evidence type="ECO:0000313" key="10">
    <source>
        <dbReference type="Proteomes" id="UP000010433"/>
    </source>
</evidence>
<keyword evidence="5" id="KW-0902">Two-component regulatory system</keyword>
<dbReference type="InterPro" id="IPR033405">
    <property type="entry name" value="DUF5112"/>
</dbReference>
<dbReference type="InterPro" id="IPR050736">
    <property type="entry name" value="Sensor_HK_Regulatory"/>
</dbReference>
<evidence type="ECO:0000256" key="6">
    <source>
        <dbReference type="SAM" id="Coils"/>
    </source>
</evidence>
<feature type="domain" description="Histidine kinase" evidence="8">
    <location>
        <begin position="511"/>
        <end position="726"/>
    </location>
</feature>
<dbReference type="SMART" id="SM00387">
    <property type="entry name" value="HATPase_c"/>
    <property type="match status" value="1"/>
</dbReference>
<organism evidence="9 10">
    <name type="scientific">Hoylesella saccharolytica F0055</name>
    <dbReference type="NCBI Taxonomy" id="1127699"/>
    <lineage>
        <taxon>Bacteria</taxon>
        <taxon>Pseudomonadati</taxon>
        <taxon>Bacteroidota</taxon>
        <taxon>Bacteroidia</taxon>
        <taxon>Bacteroidales</taxon>
        <taxon>Prevotellaceae</taxon>
        <taxon>Hoylesella</taxon>
    </lineage>
</organism>
<dbReference type="PATRIC" id="fig|1127699.3.peg.1438"/>
<dbReference type="SUPFAM" id="SSF55874">
    <property type="entry name" value="ATPase domain of HSP90 chaperone/DNA topoisomerase II/histidine kinase"/>
    <property type="match status" value="1"/>
</dbReference>
<keyword evidence="6" id="KW-0175">Coiled coil</keyword>
<dbReference type="PANTHER" id="PTHR43711">
    <property type="entry name" value="TWO-COMPONENT HISTIDINE KINASE"/>
    <property type="match status" value="1"/>
</dbReference>
<dbReference type="Pfam" id="PF17140">
    <property type="entry name" value="DUF5113"/>
    <property type="match status" value="2"/>
</dbReference>
<feature type="coiled-coil region" evidence="6">
    <location>
        <begin position="996"/>
        <end position="1023"/>
    </location>
</feature>
<keyword evidence="7" id="KW-1133">Transmembrane helix</keyword>
<dbReference type="PROSITE" id="PS50109">
    <property type="entry name" value="HIS_KIN"/>
    <property type="match status" value="1"/>
</dbReference>
<evidence type="ECO:0000256" key="4">
    <source>
        <dbReference type="ARBA" id="ARBA00022777"/>
    </source>
</evidence>
<dbReference type="EMBL" id="AMEP01000097">
    <property type="protein sequence ID" value="EKX99725.1"/>
    <property type="molecule type" value="Genomic_DNA"/>
</dbReference>
<dbReference type="InterPro" id="IPR036890">
    <property type="entry name" value="HATPase_C_sf"/>
</dbReference>
<feature type="transmembrane region" description="Helical" evidence="7">
    <location>
        <begin position="418"/>
        <end position="437"/>
    </location>
</feature>
<evidence type="ECO:0000256" key="1">
    <source>
        <dbReference type="ARBA" id="ARBA00000085"/>
    </source>
</evidence>
<dbReference type="Proteomes" id="UP000010433">
    <property type="component" value="Unassembled WGS sequence"/>
</dbReference>
<sequence>MHGWEYNFPSVLFMINVKGYTQLFIKVITVFVTLIYCSACSDPNSEKVDHLNTLSYSFHYRSLDSTQVYARRAYQLSDDYSSGRAEALNNLAFVSIARMDYTTASNQLQEIQSLTDNQVELLISDIQMMRLCQRQSENKDFYNYRERALRRLDRIKEEDKSLSPRLRKRMIYAQSELFIVASTYFYYIGLPEKSIQELYKIDINSDLQKDTAQWLNYLYNLGAGGMVIAKTKDEINQREFGYLFQCYTTAQLAGLSYWEANAMQGISEHLNDKAQRRKLIKDNPPAFALLNIDHMPDSLLAGNLAQRSLEIFARYGDVYQTAGAYRTLASCYWALSDYKSALFCLQNALHKNVAINKAPDLVASICEQLCLVYSAMNMKKQSDFNRNKYLDIQEQSRQDRQLEARADQLARSSRQLNIMIMSVIIMIVLVIFLLFVFNYMRQKQNKNAASDELLEPLRHWETIHAEHIEEQNNRYEELKEQQQVLKAHVVENKKRNLEQRAKVSLANSVIPFIDRMRNEIHRLAVSKEMPAVRNERYAYIAELTDKIRDYNDILTDWIQMRQGELSLHIESVALQSLFDIVRKRRMEFRQKGIDLIVDPTELSVKADRTLTLFMINTIVDNARKFTMKGGVVRLSAETLENGYVEIKIADNGVGMSEEEITHLFEHKIINSTLQDVQISHGFGLMNCKGIIDKYRKISKIFKDCSISVQSKEGKGSIFSFRLPKGMVYVLLSFCLVLSSATNGFALKDKYATLENRSRIQQKTMGIPSNNALLNEAKMFADSAYLANINGKYSLALQYSDSCINRLNRYYLSKKPLGKNLMLAYSQSVRTPAEIQWFYESFPTDFSIILDIRNESSIAALALHKWSLYHYNNNVYIKLLKEYSADNTLRDYCVGMQNSETNKMISIIILILLLLLILPAYYMLYYRHVIMFRMYLDKIAAVNRVILNDDTPQNKLKDIHIILSAKNNHYIENDRFTALNGVIAKIRDVLEKSIELENDKKQHIEWAEDELKKLELENDKLYVSNSVLDNCLSALKHETMYYPSRIRQLVHGGDKDLKRMTEIVDYYKELYGLLSAQAMRLLEENGQSYKIVPVDVLLDGFMLPVQFNIKWSVAGDADLLKYLFAIIKKELKTYNLEVEVQEKGRRYVLIRIRVDKVIFTGDECGQLFSPITVNLQYYLCSQIVRDVGELTNSRGCGIFAHNTSEKTVFEITLPKVSTATVKQE</sequence>
<dbReference type="Gene3D" id="1.25.40.10">
    <property type="entry name" value="Tetratricopeptide repeat domain"/>
    <property type="match status" value="1"/>
</dbReference>
<dbReference type="HOGENOM" id="CLU_007691_0_0_10"/>
<dbReference type="Gene3D" id="3.30.565.10">
    <property type="entry name" value="Histidine kinase-like ATPase, C-terminal domain"/>
    <property type="match status" value="1"/>
</dbReference>
<dbReference type="Pfam" id="PF02518">
    <property type="entry name" value="HATPase_c"/>
    <property type="match status" value="1"/>
</dbReference>
<dbReference type="EC" id="2.7.13.3" evidence="2"/>